<keyword evidence="11" id="KW-1185">Reference proteome</keyword>
<evidence type="ECO:0000313" key="10">
    <source>
        <dbReference type="EMBL" id="BCI61141.1"/>
    </source>
</evidence>
<dbReference type="SUPFAM" id="SSF56300">
    <property type="entry name" value="Metallo-dependent phosphatases"/>
    <property type="match status" value="1"/>
</dbReference>
<dbReference type="Gene3D" id="3.60.21.10">
    <property type="match status" value="1"/>
</dbReference>
<dbReference type="PANTHER" id="PTHR30337:SF0">
    <property type="entry name" value="NUCLEASE SBCCD SUBUNIT D"/>
    <property type="match status" value="1"/>
</dbReference>
<evidence type="ECO:0000256" key="1">
    <source>
        <dbReference type="ARBA" id="ARBA00010555"/>
    </source>
</evidence>
<keyword evidence="7" id="KW-0235">DNA replication</keyword>
<comment type="function">
    <text evidence="7">SbcCD cleaves DNA hairpin structures. These structures can inhibit DNA replication and are intermediates in certain DNA recombination reactions. The complex acts as a 3'-&gt;5' double strand exonuclease that can open hairpins. It also has a 5' single-strand endonuclease activity.</text>
</comment>
<dbReference type="RefSeq" id="WP_090265438.1">
    <property type="nucleotide sequence ID" value="NZ_AP023321.1"/>
</dbReference>
<dbReference type="EMBL" id="AP023321">
    <property type="protein sequence ID" value="BCI61141.1"/>
    <property type="molecule type" value="Genomic_DNA"/>
</dbReference>
<keyword evidence="7" id="KW-0255">Endonuclease</keyword>
<evidence type="ECO:0000259" key="9">
    <source>
        <dbReference type="Pfam" id="PF12320"/>
    </source>
</evidence>
<feature type="domain" description="Calcineurin-like phosphoesterase" evidence="8">
    <location>
        <begin position="1"/>
        <end position="99"/>
    </location>
</feature>
<keyword evidence="6 7" id="KW-0269">Exonuclease</keyword>
<evidence type="ECO:0000256" key="5">
    <source>
        <dbReference type="ARBA" id="ARBA00022801"/>
    </source>
</evidence>
<dbReference type="GO" id="GO:0008408">
    <property type="term" value="F:3'-5' exonuclease activity"/>
    <property type="evidence" value="ECO:0007669"/>
    <property type="project" value="InterPro"/>
</dbReference>
<dbReference type="InterPro" id="IPR050535">
    <property type="entry name" value="DNA_Repair-Maintenance_Comp"/>
</dbReference>
<evidence type="ECO:0000256" key="2">
    <source>
        <dbReference type="ARBA" id="ARBA00011322"/>
    </source>
</evidence>
<organism evidence="10 11">
    <name type="scientific">Solibaculum mannosilyticum</name>
    <dbReference type="NCBI Taxonomy" id="2780922"/>
    <lineage>
        <taxon>Bacteria</taxon>
        <taxon>Bacillati</taxon>
        <taxon>Bacillota</taxon>
        <taxon>Clostridia</taxon>
        <taxon>Eubacteriales</taxon>
        <taxon>Oscillospiraceae</taxon>
        <taxon>Solibaculum</taxon>
    </lineage>
</organism>
<evidence type="ECO:0000256" key="6">
    <source>
        <dbReference type="ARBA" id="ARBA00022839"/>
    </source>
</evidence>
<reference evidence="11" key="1">
    <citation type="submission" date="2020-07" db="EMBL/GenBank/DDBJ databases">
        <title>Complete genome sequencing of Clostridia bacterium strain 12CBH8.</title>
        <authorList>
            <person name="Sakamoto M."/>
            <person name="Murakami T."/>
            <person name="Mori H."/>
        </authorList>
    </citation>
    <scope>NUCLEOTIDE SEQUENCE [LARGE SCALE GENOMIC DNA]</scope>
    <source>
        <strain evidence="11">12CBH8</strain>
    </source>
</reference>
<accession>A0A7I8D2T3</accession>
<evidence type="ECO:0000259" key="8">
    <source>
        <dbReference type="Pfam" id="PF00149"/>
    </source>
</evidence>
<name>A0A7I8D2T3_9FIRM</name>
<dbReference type="InterPro" id="IPR004593">
    <property type="entry name" value="SbcD"/>
</dbReference>
<keyword evidence="4 7" id="KW-0540">Nuclease</keyword>
<dbReference type="AlphaFoldDB" id="A0A7I8D2T3"/>
<evidence type="ECO:0000256" key="3">
    <source>
        <dbReference type="ARBA" id="ARBA00013365"/>
    </source>
</evidence>
<dbReference type="GO" id="GO:0006310">
    <property type="term" value="P:DNA recombination"/>
    <property type="evidence" value="ECO:0007669"/>
    <property type="project" value="UniProtKB-KW"/>
</dbReference>
<dbReference type="InterPro" id="IPR004843">
    <property type="entry name" value="Calcineurin-like_PHP"/>
</dbReference>
<dbReference type="Pfam" id="PF12320">
    <property type="entry name" value="SbcD_C"/>
    <property type="match status" value="1"/>
</dbReference>
<proteinExistence type="inferred from homology"/>
<dbReference type="GO" id="GO:0004519">
    <property type="term" value="F:endonuclease activity"/>
    <property type="evidence" value="ECO:0007669"/>
    <property type="project" value="UniProtKB-KW"/>
</dbReference>
<dbReference type="InterPro" id="IPR041796">
    <property type="entry name" value="Mre11_N"/>
</dbReference>
<dbReference type="NCBIfam" id="TIGR00619">
    <property type="entry name" value="sbcd"/>
    <property type="match status" value="1"/>
</dbReference>
<dbReference type="CDD" id="cd00840">
    <property type="entry name" value="MPP_Mre11_N"/>
    <property type="match status" value="1"/>
</dbReference>
<evidence type="ECO:0000256" key="4">
    <source>
        <dbReference type="ARBA" id="ARBA00022722"/>
    </source>
</evidence>
<feature type="domain" description="Nuclease SbcCD subunit D C-terminal" evidence="9">
    <location>
        <begin position="266"/>
        <end position="358"/>
    </location>
</feature>
<comment type="similarity">
    <text evidence="1 7">Belongs to the SbcD family.</text>
</comment>
<gene>
    <name evidence="7 10" type="primary">sbcD</name>
    <name evidence="10" type="ORF">C12CBH8_17800</name>
</gene>
<protein>
    <recommendedName>
        <fullName evidence="3 7">Nuclease SbcCD subunit D</fullName>
    </recommendedName>
</protein>
<sequence length="386" mass="43233">MKILHTSDWHLGRVLYSHSLLSEQQHFVEDFFLPLVEREKPDLVILAGDIFDRKIAPVEAIRLFDQFVTYMCADLSIPLAVITGNHDGADRISIGSRLLADRGLYLVSRLEQGLTPFLLKDDYGPIQLWMLPYFDPAMARDAMNDPSIEGFGGAYKAVLDDIRQRMDPAARQILVAHCFVAGSSVSDSESPLYIGGSGEVDAGLFAGFHYVALGHLHAPQYPRPFIRYAGSPLKYSFDEEHQRKSVSLVQLTDKLSVKDIPVTGVRDVRTVTGTLEELLAQSSRDTHRDDFIYAYLTDEGPVFEPMARLREGYPNILGLESNWLTSSTVNVERRDLRESLRKQGTSSDFTIFSSFLAQVCGTQADAQTEELFRAIYRETLGEEAGT</sequence>
<comment type="subunit">
    <text evidence="2 7">Heterodimer of SbcC and SbcD.</text>
</comment>
<dbReference type="Proteomes" id="UP000593890">
    <property type="component" value="Chromosome"/>
</dbReference>
<evidence type="ECO:0000256" key="7">
    <source>
        <dbReference type="RuleBase" id="RU363069"/>
    </source>
</evidence>
<keyword evidence="5 7" id="KW-0378">Hydrolase</keyword>
<keyword evidence="7" id="KW-0233">DNA recombination</keyword>
<dbReference type="GO" id="GO:0006260">
    <property type="term" value="P:DNA replication"/>
    <property type="evidence" value="ECO:0007669"/>
    <property type="project" value="UniProtKB-KW"/>
</dbReference>
<dbReference type="InterPro" id="IPR026843">
    <property type="entry name" value="SbcD_C"/>
</dbReference>
<dbReference type="Pfam" id="PF00149">
    <property type="entry name" value="Metallophos"/>
    <property type="match status" value="1"/>
</dbReference>
<dbReference type="KEGG" id="sman:C12CBH8_17800"/>
<evidence type="ECO:0000313" key="11">
    <source>
        <dbReference type="Proteomes" id="UP000593890"/>
    </source>
</evidence>
<dbReference type="PANTHER" id="PTHR30337">
    <property type="entry name" value="COMPONENT OF ATP-DEPENDENT DSDNA EXONUCLEASE"/>
    <property type="match status" value="1"/>
</dbReference>
<dbReference type="InterPro" id="IPR029052">
    <property type="entry name" value="Metallo-depent_PP-like"/>
</dbReference>